<sequence length="39" mass="4355">MHYTLVKLKISSAFPLFDSFQLMATVFTDVESTSEVTAV</sequence>
<reference evidence="1 2" key="1">
    <citation type="submission" date="2018-06" db="EMBL/GenBank/DDBJ databases">
        <authorList>
            <consortium name="Pathogen Informatics"/>
            <person name="Doyle S."/>
        </authorList>
    </citation>
    <scope>NUCLEOTIDE SEQUENCE [LARGE SCALE GENOMIC DNA]</scope>
    <source>
        <strain evidence="1 2">NCTC12119</strain>
    </source>
</reference>
<dbReference type="AlphaFoldDB" id="A0A381CAJ3"/>
<accession>A0A381CAJ3</accession>
<protein>
    <submittedName>
        <fullName evidence="1">Uncharacterized protein</fullName>
    </submittedName>
</protein>
<proteinExistence type="predicted"/>
<dbReference type="EMBL" id="UIGI01000001">
    <property type="protein sequence ID" value="SUW64886.1"/>
    <property type="molecule type" value="Genomic_DNA"/>
</dbReference>
<evidence type="ECO:0000313" key="1">
    <source>
        <dbReference type="EMBL" id="SUW64886.1"/>
    </source>
</evidence>
<dbReference type="Proteomes" id="UP000255528">
    <property type="component" value="Unassembled WGS sequence"/>
</dbReference>
<name>A0A381CAJ3_9ENTR</name>
<evidence type="ECO:0000313" key="2">
    <source>
        <dbReference type="Proteomes" id="UP000255528"/>
    </source>
</evidence>
<gene>
    <name evidence="1" type="ORF">NCTC12119_03409</name>
</gene>
<organism evidence="1 2">
    <name type="scientific">Buttiauxella agrestis</name>
    <dbReference type="NCBI Taxonomy" id="82977"/>
    <lineage>
        <taxon>Bacteria</taxon>
        <taxon>Pseudomonadati</taxon>
        <taxon>Pseudomonadota</taxon>
        <taxon>Gammaproteobacteria</taxon>
        <taxon>Enterobacterales</taxon>
        <taxon>Enterobacteriaceae</taxon>
        <taxon>Buttiauxella</taxon>
    </lineage>
</organism>